<proteinExistence type="predicted"/>
<gene>
    <name evidence="1" type="ORF">THRCLA_23239</name>
</gene>
<dbReference type="Proteomes" id="UP000243217">
    <property type="component" value="Unassembled WGS sequence"/>
</dbReference>
<comment type="caution">
    <text evidence="1">The sequence shown here is derived from an EMBL/GenBank/DDBJ whole genome shotgun (WGS) entry which is preliminary data.</text>
</comment>
<dbReference type="Gene3D" id="3.40.30.10">
    <property type="entry name" value="Glutaredoxin"/>
    <property type="match status" value="1"/>
</dbReference>
<dbReference type="PANTHER" id="PTHR30041:SF4">
    <property type="entry name" value="ARSENATE REDUCTASE"/>
    <property type="match status" value="1"/>
</dbReference>
<evidence type="ECO:0000313" key="1">
    <source>
        <dbReference type="EMBL" id="OQR82137.1"/>
    </source>
</evidence>
<accession>A0A1V9Y8T6</accession>
<protein>
    <submittedName>
        <fullName evidence="1">Arsenate reductase</fullName>
    </submittedName>
</protein>
<dbReference type="AlphaFoldDB" id="A0A1V9Y8T6"/>
<evidence type="ECO:0000313" key="2">
    <source>
        <dbReference type="Proteomes" id="UP000243217"/>
    </source>
</evidence>
<dbReference type="InterPro" id="IPR006660">
    <property type="entry name" value="Arsenate_reductase-like"/>
</dbReference>
<dbReference type="SUPFAM" id="SSF52833">
    <property type="entry name" value="Thioredoxin-like"/>
    <property type="match status" value="1"/>
</dbReference>
<dbReference type="PANTHER" id="PTHR30041">
    <property type="entry name" value="ARSENATE REDUCTASE"/>
    <property type="match status" value="1"/>
</dbReference>
<name>A0A1V9Y8T6_9STRA</name>
<reference evidence="1 2" key="1">
    <citation type="journal article" date="2014" name="Genome Biol. Evol.">
        <title>The secreted proteins of Achlya hypogyna and Thraustotheca clavata identify the ancestral oomycete secretome and reveal gene acquisitions by horizontal gene transfer.</title>
        <authorList>
            <person name="Misner I."/>
            <person name="Blouin N."/>
            <person name="Leonard G."/>
            <person name="Richards T.A."/>
            <person name="Lane C.E."/>
        </authorList>
    </citation>
    <scope>NUCLEOTIDE SEQUENCE [LARGE SCALE GENOMIC DNA]</scope>
    <source>
        <strain evidence="1 2">ATCC 34112</strain>
    </source>
</reference>
<dbReference type="InterPro" id="IPR036249">
    <property type="entry name" value="Thioredoxin-like_sf"/>
</dbReference>
<dbReference type="EMBL" id="JNBS01004833">
    <property type="protein sequence ID" value="OQR82137.1"/>
    <property type="molecule type" value="Genomic_DNA"/>
</dbReference>
<dbReference type="Pfam" id="PF03960">
    <property type="entry name" value="ArsC"/>
    <property type="match status" value="1"/>
</dbReference>
<organism evidence="1 2">
    <name type="scientific">Thraustotheca clavata</name>
    <dbReference type="NCBI Taxonomy" id="74557"/>
    <lineage>
        <taxon>Eukaryota</taxon>
        <taxon>Sar</taxon>
        <taxon>Stramenopiles</taxon>
        <taxon>Oomycota</taxon>
        <taxon>Saprolegniomycetes</taxon>
        <taxon>Saprolegniales</taxon>
        <taxon>Achlyaceae</taxon>
        <taxon>Thraustotheca</taxon>
    </lineage>
</organism>
<dbReference type="PROSITE" id="PS51353">
    <property type="entry name" value="ARSC"/>
    <property type="match status" value="1"/>
</dbReference>
<sequence>MELMYNPECGTCRGALCLLNEKHLDVRVVEYLKETWTREKLEELLRMLEPGKDVVNPLIMMRTRESAFTEMKLDQLNGEDPEDRLKLLDAMIQVPRLIQRPIFVKDGRAIIGRPADRLLELLKVENRS</sequence>
<keyword evidence="2" id="KW-1185">Reference proteome</keyword>
<dbReference type="OrthoDB" id="59229at2759"/>